<dbReference type="Pfam" id="PF08327">
    <property type="entry name" value="AHSA1"/>
    <property type="match status" value="1"/>
</dbReference>
<dbReference type="Proteomes" id="UP000632339">
    <property type="component" value="Unassembled WGS sequence"/>
</dbReference>
<accession>A0ABQ2HWD8</accession>
<dbReference type="RefSeq" id="WP_019943449.1">
    <property type="nucleotide sequence ID" value="NZ_BMLI01000001.1"/>
</dbReference>
<organism evidence="3 4">
    <name type="scientific">Dyadobacter beijingensis</name>
    <dbReference type="NCBI Taxonomy" id="365489"/>
    <lineage>
        <taxon>Bacteria</taxon>
        <taxon>Pseudomonadati</taxon>
        <taxon>Bacteroidota</taxon>
        <taxon>Cytophagia</taxon>
        <taxon>Cytophagales</taxon>
        <taxon>Spirosomataceae</taxon>
        <taxon>Dyadobacter</taxon>
    </lineage>
</organism>
<sequence length="218" mass="24663">MAKRDTLFQIEELAKLSAKTLRDKTGKDWDEWILWLDMRESEESTHKEIVASLADDVESAWYRQKIALGYREVKGLREPGEVGSGYEIGVTKTFPIPLRKAWEVMSSEEGLSIWLGDLTKGRISQGVSFKTKHGISGTVNVLEANSHFRMAWKPANWRNSSTLQVRVIGSKAKSSNKSVISFHHEQLPRAADRAAMKKYWEEKLSQLAEIIKGKSGSL</sequence>
<dbReference type="InterPro" id="IPR013538">
    <property type="entry name" value="ASHA1/2-like_C"/>
</dbReference>
<proteinExistence type="inferred from homology"/>
<comment type="caution">
    <text evidence="3">The sequence shown here is derived from an EMBL/GenBank/DDBJ whole genome shotgun (WGS) entry which is preliminary data.</text>
</comment>
<name>A0ABQ2HWD8_9BACT</name>
<evidence type="ECO:0000313" key="4">
    <source>
        <dbReference type="Proteomes" id="UP000632339"/>
    </source>
</evidence>
<dbReference type="Gene3D" id="3.30.530.20">
    <property type="match status" value="1"/>
</dbReference>
<protein>
    <recommendedName>
        <fullName evidence="2">Activator of Hsp90 ATPase homologue 1/2-like C-terminal domain-containing protein</fullName>
    </recommendedName>
</protein>
<evidence type="ECO:0000256" key="1">
    <source>
        <dbReference type="ARBA" id="ARBA00006817"/>
    </source>
</evidence>
<dbReference type="EMBL" id="BMLI01000001">
    <property type="protein sequence ID" value="GGM91754.1"/>
    <property type="molecule type" value="Genomic_DNA"/>
</dbReference>
<dbReference type="InterPro" id="IPR023393">
    <property type="entry name" value="START-like_dom_sf"/>
</dbReference>
<feature type="domain" description="Activator of Hsp90 ATPase homologue 1/2-like C-terminal" evidence="2">
    <location>
        <begin position="97"/>
        <end position="211"/>
    </location>
</feature>
<keyword evidence="4" id="KW-1185">Reference proteome</keyword>
<evidence type="ECO:0000259" key="2">
    <source>
        <dbReference type="Pfam" id="PF08327"/>
    </source>
</evidence>
<comment type="similarity">
    <text evidence="1">Belongs to the AHA1 family.</text>
</comment>
<dbReference type="SUPFAM" id="SSF55961">
    <property type="entry name" value="Bet v1-like"/>
    <property type="match status" value="1"/>
</dbReference>
<gene>
    <name evidence="3" type="ORF">GCM10010967_25990</name>
</gene>
<reference evidence="4" key="1">
    <citation type="journal article" date="2019" name="Int. J. Syst. Evol. Microbiol.">
        <title>The Global Catalogue of Microorganisms (GCM) 10K type strain sequencing project: providing services to taxonomists for standard genome sequencing and annotation.</title>
        <authorList>
            <consortium name="The Broad Institute Genomics Platform"/>
            <consortium name="The Broad Institute Genome Sequencing Center for Infectious Disease"/>
            <person name="Wu L."/>
            <person name="Ma J."/>
        </authorList>
    </citation>
    <scope>NUCLEOTIDE SEQUENCE [LARGE SCALE GENOMIC DNA]</scope>
    <source>
        <strain evidence="4">CGMCC 1.6375</strain>
    </source>
</reference>
<evidence type="ECO:0000313" key="3">
    <source>
        <dbReference type="EMBL" id="GGM91754.1"/>
    </source>
</evidence>